<name>A0ABD5V0R3_9EURY</name>
<organism evidence="1 2">
    <name type="scientific">Halopenitus salinus</name>
    <dbReference type="NCBI Taxonomy" id="1198295"/>
    <lineage>
        <taxon>Archaea</taxon>
        <taxon>Methanobacteriati</taxon>
        <taxon>Methanobacteriota</taxon>
        <taxon>Stenosarchaea group</taxon>
        <taxon>Halobacteria</taxon>
        <taxon>Halobacteriales</taxon>
        <taxon>Haloferacaceae</taxon>
        <taxon>Halopenitus</taxon>
    </lineage>
</organism>
<dbReference type="EMBL" id="JBHSXL010000010">
    <property type="protein sequence ID" value="MFC6893638.1"/>
    <property type="molecule type" value="Genomic_DNA"/>
</dbReference>
<keyword evidence="2" id="KW-1185">Reference proteome</keyword>
<evidence type="ECO:0000313" key="2">
    <source>
        <dbReference type="Proteomes" id="UP001596296"/>
    </source>
</evidence>
<comment type="caution">
    <text evidence="1">The sequence shown here is derived from an EMBL/GenBank/DDBJ whole genome shotgun (WGS) entry which is preliminary data.</text>
</comment>
<gene>
    <name evidence="1" type="ORF">ACFQE9_13635</name>
</gene>
<dbReference type="AlphaFoldDB" id="A0ABD5V0R3"/>
<accession>A0ABD5V0R3</accession>
<evidence type="ECO:0008006" key="3">
    <source>
        <dbReference type="Google" id="ProtNLM"/>
    </source>
</evidence>
<evidence type="ECO:0000313" key="1">
    <source>
        <dbReference type="EMBL" id="MFC6893638.1"/>
    </source>
</evidence>
<dbReference type="RefSeq" id="WP_379745792.1">
    <property type="nucleotide sequence ID" value="NZ_JBHSVN010000001.1"/>
</dbReference>
<sequence length="54" mass="5987">MSLFRKAGTEFERAKRAVIGNEEAAFVCTSCEEDLTEEHSHCPHCGEATVESLE</sequence>
<proteinExistence type="predicted"/>
<protein>
    <recommendedName>
        <fullName evidence="3">Small CPxCG-related zinc finger protein</fullName>
    </recommendedName>
</protein>
<dbReference type="Proteomes" id="UP001596296">
    <property type="component" value="Unassembled WGS sequence"/>
</dbReference>
<reference evidence="1 2" key="1">
    <citation type="journal article" date="2019" name="Int. J. Syst. Evol. Microbiol.">
        <title>The Global Catalogue of Microorganisms (GCM) 10K type strain sequencing project: providing services to taxonomists for standard genome sequencing and annotation.</title>
        <authorList>
            <consortium name="The Broad Institute Genomics Platform"/>
            <consortium name="The Broad Institute Genome Sequencing Center for Infectious Disease"/>
            <person name="Wu L."/>
            <person name="Ma J."/>
        </authorList>
    </citation>
    <scope>NUCLEOTIDE SEQUENCE [LARGE SCALE GENOMIC DNA]</scope>
    <source>
        <strain evidence="1 2">SKJ47</strain>
    </source>
</reference>